<organism evidence="1 2">
    <name type="scientific">Hyalomma asiaticum</name>
    <name type="common">Tick</name>
    <dbReference type="NCBI Taxonomy" id="266040"/>
    <lineage>
        <taxon>Eukaryota</taxon>
        <taxon>Metazoa</taxon>
        <taxon>Ecdysozoa</taxon>
        <taxon>Arthropoda</taxon>
        <taxon>Chelicerata</taxon>
        <taxon>Arachnida</taxon>
        <taxon>Acari</taxon>
        <taxon>Parasitiformes</taxon>
        <taxon>Ixodida</taxon>
        <taxon>Ixodoidea</taxon>
        <taxon>Ixodidae</taxon>
        <taxon>Hyalomminae</taxon>
        <taxon>Hyalomma</taxon>
    </lineage>
</organism>
<proteinExistence type="predicted"/>
<evidence type="ECO:0000313" key="2">
    <source>
        <dbReference type="Proteomes" id="UP000821845"/>
    </source>
</evidence>
<evidence type="ECO:0000313" key="1">
    <source>
        <dbReference type="EMBL" id="KAH6948865.1"/>
    </source>
</evidence>
<reference evidence="1" key="1">
    <citation type="submission" date="2020-05" db="EMBL/GenBank/DDBJ databases">
        <title>Large-scale comparative analyses of tick genomes elucidate their genetic diversity and vector capacities.</title>
        <authorList>
            <person name="Jia N."/>
            <person name="Wang J."/>
            <person name="Shi W."/>
            <person name="Du L."/>
            <person name="Sun Y."/>
            <person name="Zhan W."/>
            <person name="Jiang J."/>
            <person name="Wang Q."/>
            <person name="Zhang B."/>
            <person name="Ji P."/>
            <person name="Sakyi L.B."/>
            <person name="Cui X."/>
            <person name="Yuan T."/>
            <person name="Jiang B."/>
            <person name="Yang W."/>
            <person name="Lam T.T.-Y."/>
            <person name="Chang Q."/>
            <person name="Ding S."/>
            <person name="Wang X."/>
            <person name="Zhu J."/>
            <person name="Ruan X."/>
            <person name="Zhao L."/>
            <person name="Wei J."/>
            <person name="Que T."/>
            <person name="Du C."/>
            <person name="Cheng J."/>
            <person name="Dai P."/>
            <person name="Han X."/>
            <person name="Huang E."/>
            <person name="Gao Y."/>
            <person name="Liu J."/>
            <person name="Shao H."/>
            <person name="Ye R."/>
            <person name="Li L."/>
            <person name="Wei W."/>
            <person name="Wang X."/>
            <person name="Wang C."/>
            <person name="Yang T."/>
            <person name="Huo Q."/>
            <person name="Li W."/>
            <person name="Guo W."/>
            <person name="Chen H."/>
            <person name="Zhou L."/>
            <person name="Ni X."/>
            <person name="Tian J."/>
            <person name="Zhou Y."/>
            <person name="Sheng Y."/>
            <person name="Liu T."/>
            <person name="Pan Y."/>
            <person name="Xia L."/>
            <person name="Li J."/>
            <person name="Zhao F."/>
            <person name="Cao W."/>
        </authorList>
    </citation>
    <scope>NUCLEOTIDE SEQUENCE</scope>
    <source>
        <strain evidence="1">Hyas-2018</strain>
    </source>
</reference>
<protein>
    <submittedName>
        <fullName evidence="1">Uncharacterized protein</fullName>
    </submittedName>
</protein>
<accession>A0ACB7TPL6</accession>
<dbReference type="EMBL" id="CM023481">
    <property type="protein sequence ID" value="KAH6948865.1"/>
    <property type="molecule type" value="Genomic_DNA"/>
</dbReference>
<dbReference type="Proteomes" id="UP000821845">
    <property type="component" value="Chromosome 1"/>
</dbReference>
<comment type="caution">
    <text evidence="1">The sequence shown here is derived from an EMBL/GenBank/DDBJ whole genome shotgun (WGS) entry which is preliminary data.</text>
</comment>
<gene>
    <name evidence="1" type="ORF">HPB50_026616</name>
</gene>
<name>A0ACB7TPL6_HYAAI</name>
<keyword evidence="2" id="KW-1185">Reference proteome</keyword>
<sequence>MRRRAGPGQPVLYTSSGRAGPPPASIGPGRAGPRNYGLCTSLVQNPYVLPFREDIKHGKSAVYESRNTCKYFVFAFDTAIDLPSELWKTRNPHNHIANTTDA</sequence>